<feature type="non-terminal residue" evidence="1">
    <location>
        <position position="1"/>
    </location>
</feature>
<dbReference type="Proteomes" id="UP000053593">
    <property type="component" value="Unassembled WGS sequence"/>
</dbReference>
<dbReference type="AlphaFoldDB" id="A0A0D0AW43"/>
<proteinExistence type="predicted"/>
<evidence type="ECO:0008006" key="3">
    <source>
        <dbReference type="Google" id="ProtNLM"/>
    </source>
</evidence>
<protein>
    <recommendedName>
        <fullName evidence="3">Ubiquitinyl hydrolase 1</fullName>
    </recommendedName>
</protein>
<dbReference type="HOGENOM" id="CLU_071345_0_0_1"/>
<dbReference type="EMBL" id="KN834812">
    <property type="protein sequence ID" value="KIK54795.1"/>
    <property type="molecule type" value="Genomic_DNA"/>
</dbReference>
<dbReference type="OrthoDB" id="3247165at2759"/>
<evidence type="ECO:0000313" key="1">
    <source>
        <dbReference type="EMBL" id="KIK54795.1"/>
    </source>
</evidence>
<gene>
    <name evidence="1" type="ORF">GYMLUDRAFT_176507</name>
</gene>
<sequence>DGPNYSCAYDSILTSLNILCLFNPSCFQKMSDSSTPVLKELCKSFNLVHQNRSTLHSVCESFRDWISQTYPNKFPRYGQIGRVYDEVLNIILTHNNPVSVKQRSCVFCGHLAHSQTNIISHFYATNDTPNSVSNWIAYVQGHCSNTPCLSCLASSTMVTTTFCIAPSLLLFHLNHRNDIEISNQFHINVNGNQHLYNLKAIIYYGLFHFTSRSLKNNSIWYHDGVTTDVNLMTENSICVPQGLHQASDNRRAICIIYAGL</sequence>
<name>A0A0D0AW43_9AGAR</name>
<evidence type="ECO:0000313" key="2">
    <source>
        <dbReference type="Proteomes" id="UP000053593"/>
    </source>
</evidence>
<accession>A0A0D0AW43</accession>
<keyword evidence="2" id="KW-1185">Reference proteome</keyword>
<organism evidence="1 2">
    <name type="scientific">Collybiopsis luxurians FD-317 M1</name>
    <dbReference type="NCBI Taxonomy" id="944289"/>
    <lineage>
        <taxon>Eukaryota</taxon>
        <taxon>Fungi</taxon>
        <taxon>Dikarya</taxon>
        <taxon>Basidiomycota</taxon>
        <taxon>Agaricomycotina</taxon>
        <taxon>Agaricomycetes</taxon>
        <taxon>Agaricomycetidae</taxon>
        <taxon>Agaricales</taxon>
        <taxon>Marasmiineae</taxon>
        <taxon>Omphalotaceae</taxon>
        <taxon>Collybiopsis</taxon>
        <taxon>Collybiopsis luxurians</taxon>
    </lineage>
</organism>
<reference evidence="1 2" key="1">
    <citation type="submission" date="2014-04" db="EMBL/GenBank/DDBJ databases">
        <title>Evolutionary Origins and Diversification of the Mycorrhizal Mutualists.</title>
        <authorList>
            <consortium name="DOE Joint Genome Institute"/>
            <consortium name="Mycorrhizal Genomics Consortium"/>
            <person name="Kohler A."/>
            <person name="Kuo A."/>
            <person name="Nagy L.G."/>
            <person name="Floudas D."/>
            <person name="Copeland A."/>
            <person name="Barry K.W."/>
            <person name="Cichocki N."/>
            <person name="Veneault-Fourrey C."/>
            <person name="LaButti K."/>
            <person name="Lindquist E.A."/>
            <person name="Lipzen A."/>
            <person name="Lundell T."/>
            <person name="Morin E."/>
            <person name="Murat C."/>
            <person name="Riley R."/>
            <person name="Ohm R."/>
            <person name="Sun H."/>
            <person name="Tunlid A."/>
            <person name="Henrissat B."/>
            <person name="Grigoriev I.V."/>
            <person name="Hibbett D.S."/>
            <person name="Martin F."/>
        </authorList>
    </citation>
    <scope>NUCLEOTIDE SEQUENCE [LARGE SCALE GENOMIC DNA]</scope>
    <source>
        <strain evidence="1 2">FD-317 M1</strain>
    </source>
</reference>